<accession>C0EGG7</accession>
<proteinExistence type="predicted"/>
<dbReference type="AlphaFoldDB" id="C0EGG7"/>
<evidence type="ECO:0000313" key="3">
    <source>
        <dbReference type="Proteomes" id="UP000003340"/>
    </source>
</evidence>
<feature type="region of interest" description="Disordered" evidence="1">
    <location>
        <begin position="1"/>
        <end position="42"/>
    </location>
</feature>
<dbReference type="EMBL" id="ACEC01000102">
    <property type="protein sequence ID" value="EEG29443.1"/>
    <property type="molecule type" value="Genomic_DNA"/>
</dbReference>
<evidence type="ECO:0000313" key="2">
    <source>
        <dbReference type="EMBL" id="EEG29443.1"/>
    </source>
</evidence>
<dbReference type="Proteomes" id="UP000003340">
    <property type="component" value="Unassembled WGS sequence"/>
</dbReference>
<comment type="caution">
    <text evidence="2">The sequence shown here is derived from an EMBL/GenBank/DDBJ whole genome shotgun (WGS) entry which is preliminary data.</text>
</comment>
<protein>
    <submittedName>
        <fullName evidence="2">Uncharacterized protein</fullName>
    </submittedName>
</protein>
<dbReference type="HOGENOM" id="CLU_3249600_0_0_9"/>
<feature type="compositionally biased region" description="Basic and acidic residues" evidence="1">
    <location>
        <begin position="1"/>
        <end position="29"/>
    </location>
</feature>
<evidence type="ECO:0000256" key="1">
    <source>
        <dbReference type="SAM" id="MobiDB-lite"/>
    </source>
</evidence>
<reference evidence="2 3" key="2">
    <citation type="submission" date="2009-02" db="EMBL/GenBank/DDBJ databases">
        <title>Draft genome sequence of Clostridium methylpentosum (DSM 5476).</title>
        <authorList>
            <person name="Sudarsanam P."/>
            <person name="Ley R."/>
            <person name="Guruge J."/>
            <person name="Turnbaugh P.J."/>
            <person name="Mahowald M."/>
            <person name="Liep D."/>
            <person name="Gordon J."/>
        </authorList>
    </citation>
    <scope>NUCLEOTIDE SEQUENCE [LARGE SCALE GENOMIC DNA]</scope>
    <source>
        <strain evidence="2 3">DSM 5476</strain>
    </source>
</reference>
<sequence>MDERNLQSKNSEKINREVTRRIKQQERGRSTRLRMVRTNASV</sequence>
<organism evidence="2 3">
    <name type="scientific">[Clostridium] methylpentosum DSM 5476</name>
    <dbReference type="NCBI Taxonomy" id="537013"/>
    <lineage>
        <taxon>Bacteria</taxon>
        <taxon>Bacillati</taxon>
        <taxon>Bacillota</taxon>
        <taxon>Clostridia</taxon>
        <taxon>Eubacteriales</taxon>
        <taxon>Oscillospiraceae</taxon>
        <taxon>Oscillospiraceae incertae sedis</taxon>
    </lineage>
</organism>
<reference evidence="2 3" key="1">
    <citation type="submission" date="2009-01" db="EMBL/GenBank/DDBJ databases">
        <authorList>
            <person name="Fulton L."/>
            <person name="Clifton S."/>
            <person name="Fulton B."/>
            <person name="Xu J."/>
            <person name="Minx P."/>
            <person name="Pepin K.H."/>
            <person name="Johnson M."/>
            <person name="Bhonagiri V."/>
            <person name="Nash W.E."/>
            <person name="Mardis E.R."/>
            <person name="Wilson R.K."/>
        </authorList>
    </citation>
    <scope>NUCLEOTIDE SEQUENCE [LARGE SCALE GENOMIC DNA]</scope>
    <source>
        <strain evidence="2 3">DSM 5476</strain>
    </source>
</reference>
<keyword evidence="3" id="KW-1185">Reference proteome</keyword>
<name>C0EGG7_9FIRM</name>
<gene>
    <name evidence="2" type="ORF">CLOSTMETH_02960</name>
</gene>